<feature type="domain" description="BED-type" evidence="6">
    <location>
        <begin position="99"/>
        <end position="155"/>
    </location>
</feature>
<proteinExistence type="predicted"/>
<keyword evidence="2 4" id="KW-0863">Zinc-finger</keyword>
<evidence type="ECO:0000313" key="7">
    <source>
        <dbReference type="EMBL" id="JAD67587.1"/>
    </source>
</evidence>
<evidence type="ECO:0000256" key="1">
    <source>
        <dbReference type="ARBA" id="ARBA00022723"/>
    </source>
</evidence>
<evidence type="ECO:0000256" key="3">
    <source>
        <dbReference type="ARBA" id="ARBA00022833"/>
    </source>
</evidence>
<reference evidence="7" key="2">
    <citation type="journal article" date="2015" name="Data Brief">
        <title>Shoot transcriptome of the giant reed, Arundo donax.</title>
        <authorList>
            <person name="Barrero R.A."/>
            <person name="Guerrero F.D."/>
            <person name="Moolhuijzen P."/>
            <person name="Goolsby J.A."/>
            <person name="Tidwell J."/>
            <person name="Bellgard S.E."/>
            <person name="Bellgard M.I."/>
        </authorList>
    </citation>
    <scope>NUCLEOTIDE SEQUENCE</scope>
    <source>
        <tissue evidence="7">Shoot tissue taken approximately 20 cm above the soil surface</tissue>
    </source>
</reference>
<dbReference type="GO" id="GO:0005634">
    <property type="term" value="C:nucleus"/>
    <property type="evidence" value="ECO:0007669"/>
    <property type="project" value="TreeGrafter"/>
</dbReference>
<dbReference type="InterPro" id="IPR053031">
    <property type="entry name" value="Cuticle_assoc_protein"/>
</dbReference>
<dbReference type="SMART" id="SM00614">
    <property type="entry name" value="ZnF_BED"/>
    <property type="match status" value="1"/>
</dbReference>
<name>A0A0A9C7W5_ARUDO</name>
<dbReference type="InterPro" id="IPR003656">
    <property type="entry name" value="Znf_BED"/>
</dbReference>
<keyword evidence="3" id="KW-0862">Zinc</keyword>
<dbReference type="AlphaFoldDB" id="A0A0A9C7W5"/>
<reference evidence="7" key="1">
    <citation type="submission" date="2014-09" db="EMBL/GenBank/DDBJ databases">
        <authorList>
            <person name="Magalhaes I.L.F."/>
            <person name="Oliveira U."/>
            <person name="Santos F.R."/>
            <person name="Vidigal T.H.D.A."/>
            <person name="Brescovit A.D."/>
            <person name="Santos A.J."/>
        </authorList>
    </citation>
    <scope>NUCLEOTIDE SEQUENCE</scope>
    <source>
        <tissue evidence="7">Shoot tissue taken approximately 20 cm above the soil surface</tissue>
    </source>
</reference>
<dbReference type="PANTHER" id="PTHR34396">
    <property type="entry name" value="OS03G0264950 PROTEIN-RELATED"/>
    <property type="match status" value="1"/>
</dbReference>
<dbReference type="GO" id="GO:0008270">
    <property type="term" value="F:zinc ion binding"/>
    <property type="evidence" value="ECO:0007669"/>
    <property type="project" value="UniProtKB-KW"/>
</dbReference>
<dbReference type="EMBL" id="GBRH01230308">
    <property type="protein sequence ID" value="JAD67587.1"/>
    <property type="molecule type" value="Transcribed_RNA"/>
</dbReference>
<protein>
    <recommendedName>
        <fullName evidence="6">BED-type domain-containing protein</fullName>
    </recommendedName>
</protein>
<evidence type="ECO:0000259" key="6">
    <source>
        <dbReference type="PROSITE" id="PS50808"/>
    </source>
</evidence>
<organism evidence="7">
    <name type="scientific">Arundo donax</name>
    <name type="common">Giant reed</name>
    <name type="synonym">Donax arundinaceus</name>
    <dbReference type="NCBI Taxonomy" id="35708"/>
    <lineage>
        <taxon>Eukaryota</taxon>
        <taxon>Viridiplantae</taxon>
        <taxon>Streptophyta</taxon>
        <taxon>Embryophyta</taxon>
        <taxon>Tracheophyta</taxon>
        <taxon>Spermatophyta</taxon>
        <taxon>Magnoliopsida</taxon>
        <taxon>Liliopsida</taxon>
        <taxon>Poales</taxon>
        <taxon>Poaceae</taxon>
        <taxon>PACMAD clade</taxon>
        <taxon>Arundinoideae</taxon>
        <taxon>Arundineae</taxon>
        <taxon>Arundo</taxon>
    </lineage>
</organism>
<feature type="region of interest" description="Disordered" evidence="5">
    <location>
        <begin position="56"/>
        <end position="80"/>
    </location>
</feature>
<dbReference type="GO" id="GO:0006357">
    <property type="term" value="P:regulation of transcription by RNA polymerase II"/>
    <property type="evidence" value="ECO:0007669"/>
    <property type="project" value="TreeGrafter"/>
</dbReference>
<dbReference type="PROSITE" id="PS50808">
    <property type="entry name" value="ZF_BED"/>
    <property type="match status" value="1"/>
</dbReference>
<sequence length="160" mass="17371">MRYYELKEEVRKAFDKDMAADAAIASTESSSSSSLSLQMLTPATSSSQAAGAIDPADAPALTFGHSRQTPSAGAASGQLKSQGNDIVVDDKFGVGSKRKLKSAVWDEFERVDNWKAKCIWCHKVLSACTKNGTRHLHNHLNICRSRQAKKTPKQSTSKLS</sequence>
<dbReference type="InterPro" id="IPR036236">
    <property type="entry name" value="Znf_C2H2_sf"/>
</dbReference>
<keyword evidence="1" id="KW-0479">Metal-binding</keyword>
<accession>A0A0A9C7W5</accession>
<evidence type="ECO:0000256" key="5">
    <source>
        <dbReference type="SAM" id="MobiDB-lite"/>
    </source>
</evidence>
<evidence type="ECO:0000256" key="4">
    <source>
        <dbReference type="PROSITE-ProRule" id="PRU00027"/>
    </source>
</evidence>
<dbReference type="SUPFAM" id="SSF57667">
    <property type="entry name" value="beta-beta-alpha zinc fingers"/>
    <property type="match status" value="1"/>
</dbReference>
<evidence type="ECO:0000256" key="2">
    <source>
        <dbReference type="ARBA" id="ARBA00022771"/>
    </source>
</evidence>
<dbReference type="PANTHER" id="PTHR34396:SF25">
    <property type="entry name" value="BOUNDARY ELEMENT ASSOCIATED FACTOR"/>
    <property type="match status" value="1"/>
</dbReference>
<dbReference type="GO" id="GO:1990837">
    <property type="term" value="F:sequence-specific double-stranded DNA binding"/>
    <property type="evidence" value="ECO:0007669"/>
    <property type="project" value="TreeGrafter"/>
</dbReference>